<comment type="caution">
    <text evidence="3">The sequence shown here is derived from an EMBL/GenBank/DDBJ whole genome shotgun (WGS) entry which is preliminary data.</text>
</comment>
<evidence type="ECO:0000256" key="1">
    <source>
        <dbReference type="SAM" id="MobiDB-lite"/>
    </source>
</evidence>
<dbReference type="RefSeq" id="WP_130648782.1">
    <property type="nucleotide sequence ID" value="NZ_BMHA01000013.1"/>
</dbReference>
<evidence type="ECO:0008006" key="5">
    <source>
        <dbReference type="Google" id="ProtNLM"/>
    </source>
</evidence>
<evidence type="ECO:0000256" key="2">
    <source>
        <dbReference type="SAM" id="Phobius"/>
    </source>
</evidence>
<dbReference type="AlphaFoldDB" id="A0A8J3ET58"/>
<dbReference type="Proteomes" id="UP000650511">
    <property type="component" value="Unassembled WGS sequence"/>
</dbReference>
<organism evidence="3 4">
    <name type="scientific">Egicoccus halophilus</name>
    <dbReference type="NCBI Taxonomy" id="1670830"/>
    <lineage>
        <taxon>Bacteria</taxon>
        <taxon>Bacillati</taxon>
        <taxon>Actinomycetota</taxon>
        <taxon>Nitriliruptoria</taxon>
        <taxon>Egicoccales</taxon>
        <taxon>Egicoccaceae</taxon>
        <taxon>Egicoccus</taxon>
    </lineage>
</organism>
<accession>A0A8J3ET58</accession>
<evidence type="ECO:0000313" key="4">
    <source>
        <dbReference type="Proteomes" id="UP000650511"/>
    </source>
</evidence>
<dbReference type="EMBL" id="BMHA01000013">
    <property type="protein sequence ID" value="GGI08833.1"/>
    <property type="molecule type" value="Genomic_DNA"/>
</dbReference>
<proteinExistence type="predicted"/>
<protein>
    <recommendedName>
        <fullName evidence="5">DUF3153 domain-containing protein</fullName>
    </recommendedName>
</protein>
<keyword evidence="2" id="KW-1133">Transmembrane helix</keyword>
<feature type="transmembrane region" description="Helical" evidence="2">
    <location>
        <begin position="232"/>
        <end position="255"/>
    </location>
</feature>
<keyword evidence="4" id="KW-1185">Reference proteome</keyword>
<reference evidence="3" key="2">
    <citation type="submission" date="2020-09" db="EMBL/GenBank/DDBJ databases">
        <authorList>
            <person name="Sun Q."/>
            <person name="Zhou Y."/>
        </authorList>
    </citation>
    <scope>NUCLEOTIDE SEQUENCE</scope>
    <source>
        <strain evidence="3">CGMCC 1.14988</strain>
    </source>
</reference>
<dbReference type="PROSITE" id="PS51257">
    <property type="entry name" value="PROKAR_LIPOPROTEIN"/>
    <property type="match status" value="1"/>
</dbReference>
<evidence type="ECO:0000313" key="3">
    <source>
        <dbReference type="EMBL" id="GGI08833.1"/>
    </source>
</evidence>
<keyword evidence="2" id="KW-0472">Membrane</keyword>
<feature type="region of interest" description="Disordered" evidence="1">
    <location>
        <begin position="145"/>
        <end position="165"/>
    </location>
</feature>
<gene>
    <name evidence="3" type="ORF">GCM10011354_31060</name>
</gene>
<reference evidence="3" key="1">
    <citation type="journal article" date="2014" name="Int. J. Syst. Evol. Microbiol.">
        <title>Complete genome sequence of Corynebacterium casei LMG S-19264T (=DSM 44701T), isolated from a smear-ripened cheese.</title>
        <authorList>
            <consortium name="US DOE Joint Genome Institute (JGI-PGF)"/>
            <person name="Walter F."/>
            <person name="Albersmeier A."/>
            <person name="Kalinowski J."/>
            <person name="Ruckert C."/>
        </authorList>
    </citation>
    <scope>NUCLEOTIDE SEQUENCE</scope>
    <source>
        <strain evidence="3">CGMCC 1.14988</strain>
    </source>
</reference>
<sequence>MPAPGPRRVLRSLLPLLLVVLVAAGCRIDVTGQLVVQRDGSGTAGLELYLDPDAVAELDALAVDPFAELSAVAVEVDDWQVERTLTDDGGERVRLATRAVDPQALTDALRELSSGLSDGDPALLIDLDLTVDAVGATTLDGVAGLRPPATAGARQDGEPLGPSGDELAALVDDAVRARLVVTLPGAVAEHDAEQVTGGSWLGLTGVARTLHWELPVGEPRLVTARADAPAVLAPPVVAGLAVAGVLLLGVVGWWWRRRRRRRR</sequence>
<name>A0A8J3ET58_9ACTN</name>
<keyword evidence="2" id="KW-0812">Transmembrane</keyword>